<dbReference type="NCBIfam" id="TIGR00254">
    <property type="entry name" value="GGDEF"/>
    <property type="match status" value="1"/>
</dbReference>
<evidence type="ECO:0000256" key="1">
    <source>
        <dbReference type="ARBA" id="ARBA00012528"/>
    </source>
</evidence>
<evidence type="ECO:0000256" key="3">
    <source>
        <dbReference type="SAM" id="Coils"/>
    </source>
</evidence>
<dbReference type="InterPro" id="IPR029787">
    <property type="entry name" value="Nucleotide_cyclase"/>
</dbReference>
<feature type="domain" description="GGDEF" evidence="4">
    <location>
        <begin position="205"/>
        <end position="340"/>
    </location>
</feature>
<dbReference type="Pfam" id="PF00990">
    <property type="entry name" value="GGDEF"/>
    <property type="match status" value="1"/>
</dbReference>
<dbReference type="InterPro" id="IPR000160">
    <property type="entry name" value="GGDEF_dom"/>
</dbReference>
<feature type="coiled-coil region" evidence="3">
    <location>
        <begin position="140"/>
        <end position="181"/>
    </location>
</feature>
<evidence type="ECO:0000256" key="2">
    <source>
        <dbReference type="ARBA" id="ARBA00034247"/>
    </source>
</evidence>
<dbReference type="Gene3D" id="3.30.70.270">
    <property type="match status" value="1"/>
</dbReference>
<dbReference type="Proteomes" id="UP000198607">
    <property type="component" value="Unassembled WGS sequence"/>
</dbReference>
<protein>
    <recommendedName>
        <fullName evidence="1">diguanylate cyclase</fullName>
        <ecNumber evidence="1">2.7.7.65</ecNumber>
    </recommendedName>
</protein>
<evidence type="ECO:0000313" key="6">
    <source>
        <dbReference type="Proteomes" id="UP000198607"/>
    </source>
</evidence>
<dbReference type="STRING" id="83767.SAMN05660652_00993"/>
<evidence type="ECO:0000313" key="5">
    <source>
        <dbReference type="EMBL" id="SDG95331.1"/>
    </source>
</evidence>
<dbReference type="GO" id="GO:0043709">
    <property type="term" value="P:cell adhesion involved in single-species biofilm formation"/>
    <property type="evidence" value="ECO:0007669"/>
    <property type="project" value="TreeGrafter"/>
</dbReference>
<dbReference type="GO" id="GO:1902201">
    <property type="term" value="P:negative regulation of bacterial-type flagellum-dependent cell motility"/>
    <property type="evidence" value="ECO:0007669"/>
    <property type="project" value="TreeGrafter"/>
</dbReference>
<sequence>MVRYKETIEQSAEYLRLAIPLMSRQAVPFHPVSYCLWYEYVAGINPPLRAAIDEFIGRGQTLTNASAEELFRTYVAERDQRVAHHVATGFKKVMDDVSQDAASAGASAHRFGTTLARWTEEQEAASAVPSAEIDTLLSGTREMQEAITTLQARLDASQKEIEKLQQDVTRAREEALADELTGLMNRRGFEMTLASCLGDEASEGHGTCLLFADIDHFKRVNDTYGHLMGDKVLRAVAQILRANVKGKDTAARFGGEEFVVLLPDTRIDGALSVAEKIRSTIEGCRIRRTDTQQEMAQVTVSFGVASYCPGESAETFLARGDAALYAAKCKGRNCVTLATAS</sequence>
<dbReference type="InterPro" id="IPR043128">
    <property type="entry name" value="Rev_trsase/Diguanyl_cyclase"/>
</dbReference>
<organism evidence="5 6">
    <name type="scientific">Propionivibrio dicarboxylicus</name>
    <dbReference type="NCBI Taxonomy" id="83767"/>
    <lineage>
        <taxon>Bacteria</taxon>
        <taxon>Pseudomonadati</taxon>
        <taxon>Pseudomonadota</taxon>
        <taxon>Betaproteobacteria</taxon>
        <taxon>Rhodocyclales</taxon>
        <taxon>Rhodocyclaceae</taxon>
        <taxon>Propionivibrio</taxon>
    </lineage>
</organism>
<dbReference type="EMBL" id="FNCY01000002">
    <property type="protein sequence ID" value="SDG95331.1"/>
    <property type="molecule type" value="Genomic_DNA"/>
</dbReference>
<accession>A0A1G7YFL3</accession>
<proteinExistence type="predicted"/>
<comment type="catalytic activity">
    <reaction evidence="2">
        <text>2 GTP = 3',3'-c-di-GMP + 2 diphosphate</text>
        <dbReference type="Rhea" id="RHEA:24898"/>
        <dbReference type="ChEBI" id="CHEBI:33019"/>
        <dbReference type="ChEBI" id="CHEBI:37565"/>
        <dbReference type="ChEBI" id="CHEBI:58805"/>
        <dbReference type="EC" id="2.7.7.65"/>
    </reaction>
</comment>
<keyword evidence="6" id="KW-1185">Reference proteome</keyword>
<dbReference type="CDD" id="cd01949">
    <property type="entry name" value="GGDEF"/>
    <property type="match status" value="1"/>
</dbReference>
<reference evidence="5 6" key="1">
    <citation type="submission" date="2016-10" db="EMBL/GenBank/DDBJ databases">
        <authorList>
            <person name="de Groot N.N."/>
        </authorList>
    </citation>
    <scope>NUCLEOTIDE SEQUENCE [LARGE SCALE GENOMIC DNA]</scope>
    <source>
        <strain evidence="5 6">DSM 5885</strain>
    </source>
</reference>
<dbReference type="EC" id="2.7.7.65" evidence="1"/>
<dbReference type="SMART" id="SM00267">
    <property type="entry name" value="GGDEF"/>
    <property type="match status" value="1"/>
</dbReference>
<dbReference type="GO" id="GO:0052621">
    <property type="term" value="F:diguanylate cyclase activity"/>
    <property type="evidence" value="ECO:0007669"/>
    <property type="project" value="UniProtKB-EC"/>
</dbReference>
<dbReference type="SUPFAM" id="SSF55073">
    <property type="entry name" value="Nucleotide cyclase"/>
    <property type="match status" value="1"/>
</dbReference>
<gene>
    <name evidence="5" type="ORF">SAMN05660652_00993</name>
</gene>
<dbReference type="PANTHER" id="PTHR45138:SF9">
    <property type="entry name" value="DIGUANYLATE CYCLASE DGCM-RELATED"/>
    <property type="match status" value="1"/>
</dbReference>
<dbReference type="GO" id="GO:0005886">
    <property type="term" value="C:plasma membrane"/>
    <property type="evidence" value="ECO:0007669"/>
    <property type="project" value="TreeGrafter"/>
</dbReference>
<evidence type="ECO:0000259" key="4">
    <source>
        <dbReference type="PROSITE" id="PS50887"/>
    </source>
</evidence>
<dbReference type="PANTHER" id="PTHR45138">
    <property type="entry name" value="REGULATORY COMPONENTS OF SENSORY TRANSDUCTION SYSTEM"/>
    <property type="match status" value="1"/>
</dbReference>
<dbReference type="InterPro" id="IPR050469">
    <property type="entry name" value="Diguanylate_Cyclase"/>
</dbReference>
<keyword evidence="3" id="KW-0175">Coiled coil</keyword>
<name>A0A1G7YFL3_9RHOO</name>
<dbReference type="FunFam" id="3.30.70.270:FF:000001">
    <property type="entry name" value="Diguanylate cyclase domain protein"/>
    <property type="match status" value="1"/>
</dbReference>
<dbReference type="PROSITE" id="PS50887">
    <property type="entry name" value="GGDEF"/>
    <property type="match status" value="1"/>
</dbReference>
<dbReference type="AlphaFoldDB" id="A0A1G7YFL3"/>